<dbReference type="Gene3D" id="3.30.70.330">
    <property type="match status" value="1"/>
</dbReference>
<dbReference type="CDD" id="cd00780">
    <property type="entry name" value="NTF2"/>
    <property type="match status" value="1"/>
</dbReference>
<feature type="transmembrane region" description="Helical" evidence="4">
    <location>
        <begin position="412"/>
        <end position="432"/>
    </location>
</feature>
<evidence type="ECO:0000259" key="6">
    <source>
        <dbReference type="PROSITE" id="PS50177"/>
    </source>
</evidence>
<evidence type="ECO:0000256" key="1">
    <source>
        <dbReference type="ARBA" id="ARBA00022884"/>
    </source>
</evidence>
<dbReference type="AlphaFoldDB" id="A0A368RWF1"/>
<dbReference type="InterPro" id="IPR032710">
    <property type="entry name" value="NTF2-like_dom_sf"/>
</dbReference>
<evidence type="ECO:0000256" key="3">
    <source>
        <dbReference type="SAM" id="MobiDB-lite"/>
    </source>
</evidence>
<dbReference type="PANTHER" id="PTHR10693">
    <property type="entry name" value="RAS GTPASE-ACTIVATING PROTEIN-BINDING PROTEIN"/>
    <property type="match status" value="1"/>
</dbReference>
<dbReference type="EMBL" id="CM003534">
    <property type="protein sequence ID" value="RCV34481.1"/>
    <property type="molecule type" value="Genomic_DNA"/>
</dbReference>
<dbReference type="SUPFAM" id="SSF54928">
    <property type="entry name" value="RNA-binding domain, RBD"/>
    <property type="match status" value="1"/>
</dbReference>
<evidence type="ECO:0000259" key="5">
    <source>
        <dbReference type="PROSITE" id="PS50102"/>
    </source>
</evidence>
<dbReference type="InterPro" id="IPR000504">
    <property type="entry name" value="RRM_dom"/>
</dbReference>
<dbReference type="InterPro" id="IPR012677">
    <property type="entry name" value="Nucleotide-bd_a/b_plait_sf"/>
</dbReference>
<dbReference type="InterPro" id="IPR018222">
    <property type="entry name" value="Nuclear_transport_factor_2_euk"/>
</dbReference>
<feature type="compositionally biased region" description="Low complexity" evidence="3">
    <location>
        <begin position="264"/>
        <end position="278"/>
    </location>
</feature>
<feature type="region of interest" description="Disordered" evidence="3">
    <location>
        <begin position="204"/>
        <end position="242"/>
    </location>
</feature>
<dbReference type="PROSITE" id="PS50177">
    <property type="entry name" value="NTF2_DOMAIN"/>
    <property type="match status" value="1"/>
</dbReference>
<gene>
    <name evidence="7" type="ORF">SETIT_7G162600v2</name>
</gene>
<keyword evidence="1 2" id="KW-0694">RNA-binding</keyword>
<dbReference type="CDD" id="cd00590">
    <property type="entry name" value="RRM_SF"/>
    <property type="match status" value="1"/>
</dbReference>
<dbReference type="Pfam" id="PF00076">
    <property type="entry name" value="RRM_1"/>
    <property type="match status" value="1"/>
</dbReference>
<dbReference type="PANTHER" id="PTHR10693:SF22">
    <property type="entry name" value="OS04G0510500 PROTEIN"/>
    <property type="match status" value="1"/>
</dbReference>
<dbReference type="GO" id="GO:0005737">
    <property type="term" value="C:cytoplasm"/>
    <property type="evidence" value="ECO:0007669"/>
    <property type="project" value="UniProtKB-ARBA"/>
</dbReference>
<keyword evidence="4" id="KW-0812">Transmembrane</keyword>
<sequence length="433" mass="48572">MDPMEQPEPEIAGHYYALQVGSYFLTGYYNVLANQPHLAIQFYTDNSSVVRLDCETGQWSFGETVEVINDMMMSMNVTKVEVKTANFLESWGGAITLLVTGLVQLKDYPVRKRFVQNIVLAPKKDGYYIFSDIFKLICDEYDNQYHVPDYNCADNMPQVDASYTMAETGSDYLDGEPQEVVTPAENHVQQQDPSEYKSVNVVYDETQSEEHMPSFPSSIDVKQDSSPHPPSPPTLKEEPVEGAPKTYASVLRTKAKATVGTAESQQSQQLAQQVQSVPVHEKSNLDNNRTVSAPDDEEEFISCYVGNLSPSTSVFDLEKVFQAFGRIKPDGVAIRSRKEAGVFFGFVEFEDISGIQNALNASPIELNGRLVHVEERRPNCGFPSGRILGGRLIVNWRRYVITICLSCKKRNWSFVVVSVVSAFIFCFIRVVIL</sequence>
<accession>A0A368RWF1</accession>
<feature type="domain" description="NTF2" evidence="6">
    <location>
        <begin position="20"/>
        <end position="136"/>
    </location>
</feature>
<evidence type="ECO:0000256" key="4">
    <source>
        <dbReference type="SAM" id="Phobius"/>
    </source>
</evidence>
<dbReference type="Pfam" id="PF02136">
    <property type="entry name" value="NTF2"/>
    <property type="match status" value="1"/>
</dbReference>
<protein>
    <recommendedName>
        <fullName evidence="8">RRM domain-containing protein</fullName>
    </recommendedName>
</protein>
<dbReference type="OrthoDB" id="339151at2759"/>
<feature type="region of interest" description="Disordered" evidence="3">
    <location>
        <begin position="258"/>
        <end position="292"/>
    </location>
</feature>
<dbReference type="STRING" id="4555.A0A368RWF1"/>
<evidence type="ECO:0000256" key="2">
    <source>
        <dbReference type="PROSITE-ProRule" id="PRU00176"/>
    </source>
</evidence>
<evidence type="ECO:0008006" key="8">
    <source>
        <dbReference type="Google" id="ProtNLM"/>
    </source>
</evidence>
<dbReference type="GO" id="GO:0003723">
    <property type="term" value="F:RNA binding"/>
    <property type="evidence" value="ECO:0007669"/>
    <property type="project" value="UniProtKB-UniRule"/>
</dbReference>
<keyword evidence="4" id="KW-0472">Membrane</keyword>
<dbReference type="InterPro" id="IPR035979">
    <property type="entry name" value="RBD_domain_sf"/>
</dbReference>
<dbReference type="SMART" id="SM00360">
    <property type="entry name" value="RRM"/>
    <property type="match status" value="1"/>
</dbReference>
<proteinExistence type="predicted"/>
<dbReference type="SUPFAM" id="SSF54427">
    <property type="entry name" value="NTF2-like"/>
    <property type="match status" value="1"/>
</dbReference>
<reference evidence="7" key="2">
    <citation type="submission" date="2015-07" db="EMBL/GenBank/DDBJ databases">
        <authorList>
            <person name="Noorani M."/>
        </authorList>
    </citation>
    <scope>NUCLEOTIDE SEQUENCE</scope>
    <source>
        <strain evidence="7">Yugu1</strain>
    </source>
</reference>
<dbReference type="Gene3D" id="3.10.450.50">
    <property type="match status" value="1"/>
</dbReference>
<reference evidence="7" key="1">
    <citation type="journal article" date="2012" name="Nat. Biotechnol.">
        <title>Reference genome sequence of the model plant Setaria.</title>
        <authorList>
            <person name="Bennetzen J.L."/>
            <person name="Schmutz J."/>
            <person name="Wang H."/>
            <person name="Percifield R."/>
            <person name="Hawkins J."/>
            <person name="Pontaroli A.C."/>
            <person name="Estep M."/>
            <person name="Feng L."/>
            <person name="Vaughn J.N."/>
            <person name="Grimwood J."/>
            <person name="Jenkins J."/>
            <person name="Barry K."/>
            <person name="Lindquist E."/>
            <person name="Hellsten U."/>
            <person name="Deshpande S."/>
            <person name="Wang X."/>
            <person name="Wu X."/>
            <person name="Mitros T."/>
            <person name="Triplett J."/>
            <person name="Yang X."/>
            <person name="Ye C.Y."/>
            <person name="Mauro-Herrera M."/>
            <person name="Wang L."/>
            <person name="Li P."/>
            <person name="Sharma M."/>
            <person name="Sharma R."/>
            <person name="Ronald P.C."/>
            <person name="Panaud O."/>
            <person name="Kellogg E.A."/>
            <person name="Brutnell T.P."/>
            <person name="Doust A.N."/>
            <person name="Tuskan G.A."/>
            <person name="Rokhsar D."/>
            <person name="Devos K.M."/>
        </authorList>
    </citation>
    <scope>NUCLEOTIDE SEQUENCE [LARGE SCALE GENOMIC DNA]</scope>
    <source>
        <strain evidence="7">Yugu1</strain>
    </source>
</reference>
<feature type="domain" description="RRM" evidence="5">
    <location>
        <begin position="301"/>
        <end position="378"/>
    </location>
</feature>
<keyword evidence="4" id="KW-1133">Transmembrane helix</keyword>
<dbReference type="InterPro" id="IPR039539">
    <property type="entry name" value="Ras_GTPase_bind_prot"/>
</dbReference>
<dbReference type="InterPro" id="IPR002075">
    <property type="entry name" value="NTF2_dom"/>
</dbReference>
<name>A0A368RWF1_SETIT</name>
<dbReference type="PROSITE" id="PS50102">
    <property type="entry name" value="RRM"/>
    <property type="match status" value="1"/>
</dbReference>
<organism evidence="7">
    <name type="scientific">Setaria italica</name>
    <name type="common">Foxtail millet</name>
    <name type="synonym">Panicum italicum</name>
    <dbReference type="NCBI Taxonomy" id="4555"/>
    <lineage>
        <taxon>Eukaryota</taxon>
        <taxon>Viridiplantae</taxon>
        <taxon>Streptophyta</taxon>
        <taxon>Embryophyta</taxon>
        <taxon>Tracheophyta</taxon>
        <taxon>Spermatophyta</taxon>
        <taxon>Magnoliopsida</taxon>
        <taxon>Liliopsida</taxon>
        <taxon>Poales</taxon>
        <taxon>Poaceae</taxon>
        <taxon>PACMAD clade</taxon>
        <taxon>Panicoideae</taxon>
        <taxon>Panicodae</taxon>
        <taxon>Paniceae</taxon>
        <taxon>Cenchrinae</taxon>
        <taxon>Setaria</taxon>
    </lineage>
</organism>
<evidence type="ECO:0000313" key="7">
    <source>
        <dbReference type="EMBL" id="RCV34481.1"/>
    </source>
</evidence>